<evidence type="ECO:0000313" key="4">
    <source>
        <dbReference type="Proteomes" id="UP000192247"/>
    </source>
</evidence>
<feature type="binding site" evidence="2">
    <location>
        <position position="315"/>
    </location>
    <ligand>
        <name>Mg(2+)</name>
        <dbReference type="ChEBI" id="CHEBI:18420"/>
        <label>1</label>
        <note>catalytic</note>
    </ligand>
</feature>
<dbReference type="PROSITE" id="PS00630">
    <property type="entry name" value="IMP_2"/>
    <property type="match status" value="1"/>
</dbReference>
<gene>
    <name evidence="3" type="ORF">BIW11_05449</name>
</gene>
<comment type="caution">
    <text evidence="3">The sequence shown here is derived from an EMBL/GenBank/DDBJ whole genome shotgun (WGS) entry which is preliminary data.</text>
</comment>
<dbReference type="Proteomes" id="UP000192247">
    <property type="component" value="Unassembled WGS sequence"/>
</dbReference>
<dbReference type="InterPro" id="IPR020550">
    <property type="entry name" value="Inositol_monophosphatase_CS"/>
</dbReference>
<feature type="binding site" evidence="2">
    <location>
        <position position="91"/>
    </location>
    <ligand>
        <name>Mg(2+)</name>
        <dbReference type="ChEBI" id="CHEBI:18420"/>
        <label>1</label>
        <note>catalytic</note>
    </ligand>
</feature>
<feature type="binding site" evidence="2">
    <location>
        <position position="173"/>
    </location>
    <ligand>
        <name>Mg(2+)</name>
        <dbReference type="ChEBI" id="CHEBI:18420"/>
        <label>1</label>
        <note>catalytic</note>
    </ligand>
</feature>
<comment type="cofactor">
    <cofactor evidence="2">
        <name>Mg(2+)</name>
        <dbReference type="ChEBI" id="CHEBI:18420"/>
    </cofactor>
</comment>
<evidence type="ECO:0000313" key="3">
    <source>
        <dbReference type="EMBL" id="OQR79845.1"/>
    </source>
</evidence>
<evidence type="ECO:0000256" key="2">
    <source>
        <dbReference type="PIRSR" id="PIRSR600760-2"/>
    </source>
</evidence>
<dbReference type="Gene3D" id="4.10.460.10">
    <property type="entry name" value="Inositol Polyphosphate 1-phosphatase, domain 1"/>
    <property type="match status" value="1"/>
</dbReference>
<dbReference type="InParanoid" id="A0A1V9Y2B5"/>
<dbReference type="Pfam" id="PF00459">
    <property type="entry name" value="Inositol_P"/>
    <property type="match status" value="1"/>
</dbReference>
<dbReference type="AlphaFoldDB" id="A0A1V9Y2B5"/>
<dbReference type="FunCoup" id="A0A1V9Y2B5">
    <property type="interactions" value="76"/>
</dbReference>
<dbReference type="GO" id="GO:0004441">
    <property type="term" value="F:inositol-1,4-bisphosphate 1-phosphatase activity"/>
    <property type="evidence" value="ECO:0007669"/>
    <property type="project" value="TreeGrafter"/>
</dbReference>
<sequence length="374" mass="41554">MADRENADRDSEAASLIWTLIAVSEKAARIARECRARKELFKLLVEEKTGEDKNPRVKQDFKTLADVLVQETVKHHICAKWPTLRQNVLGEENNLFTNSKGQGIIVEVKSTEAETADLLEQVLDGNSTAAAILARAVHQEPEVERSVQADFDRLKAALNEQQIPLNDIGIWIDPIDGTYAYVEGRWDDKATSDPTASLEHQQPHRYGLRCCTVLIGGFLRSTGIPVFSAVSQPFATPSTGPTTTFFCARSIHNVPHLPMKYNVVISSVERRDIRKKLEKVFTVTTASGAGYKLLMVGLGWCEAYVLSRGSTFRWDTCAPQALLQAQGGGMRQFRSDAPITYNVYDKHEACNSGGLIAYRSEAVCRKILDVLEIN</sequence>
<proteinExistence type="inferred from homology"/>
<keyword evidence="2" id="KW-0460">Magnesium</keyword>
<dbReference type="GO" id="GO:0046872">
    <property type="term" value="F:metal ion binding"/>
    <property type="evidence" value="ECO:0007669"/>
    <property type="project" value="UniProtKB-KW"/>
</dbReference>
<dbReference type="OrthoDB" id="9977309at2759"/>
<organism evidence="3 4">
    <name type="scientific">Tropilaelaps mercedesae</name>
    <dbReference type="NCBI Taxonomy" id="418985"/>
    <lineage>
        <taxon>Eukaryota</taxon>
        <taxon>Metazoa</taxon>
        <taxon>Ecdysozoa</taxon>
        <taxon>Arthropoda</taxon>
        <taxon>Chelicerata</taxon>
        <taxon>Arachnida</taxon>
        <taxon>Acari</taxon>
        <taxon>Parasitiformes</taxon>
        <taxon>Mesostigmata</taxon>
        <taxon>Gamasina</taxon>
        <taxon>Dermanyssoidea</taxon>
        <taxon>Laelapidae</taxon>
        <taxon>Tropilaelaps</taxon>
    </lineage>
</organism>
<dbReference type="InterPro" id="IPR044897">
    <property type="entry name" value="INPP1_dom_1"/>
</dbReference>
<dbReference type="GO" id="GO:0046854">
    <property type="term" value="P:phosphatidylinositol phosphate biosynthetic process"/>
    <property type="evidence" value="ECO:0007669"/>
    <property type="project" value="InterPro"/>
</dbReference>
<comment type="similarity">
    <text evidence="1">Belongs to the inositol monophosphatase superfamily.</text>
</comment>
<dbReference type="EMBL" id="MNPL01000611">
    <property type="protein sequence ID" value="OQR79845.1"/>
    <property type="molecule type" value="Genomic_DNA"/>
</dbReference>
<keyword evidence="4" id="KW-1185">Reference proteome</keyword>
<dbReference type="Gene3D" id="3.30.540.10">
    <property type="entry name" value="Fructose-1,6-Bisphosphatase, subunit A, domain 1"/>
    <property type="match status" value="1"/>
</dbReference>
<dbReference type="InterPro" id="IPR000760">
    <property type="entry name" value="Inositol_monophosphatase-like"/>
</dbReference>
<keyword evidence="2" id="KW-0479">Metal-binding</keyword>
<accession>A0A1V9Y2B5</accession>
<feature type="binding site" evidence="2">
    <location>
        <position position="175"/>
    </location>
    <ligand>
        <name>Mg(2+)</name>
        <dbReference type="ChEBI" id="CHEBI:18420"/>
        <label>1</label>
        <note>catalytic</note>
    </ligand>
</feature>
<reference evidence="3 4" key="1">
    <citation type="journal article" date="2017" name="Gigascience">
        <title>Draft genome of the honey bee ectoparasitic mite, Tropilaelaps mercedesae, is shaped by the parasitic life history.</title>
        <authorList>
            <person name="Dong X."/>
            <person name="Armstrong S.D."/>
            <person name="Xia D."/>
            <person name="Makepeace B.L."/>
            <person name="Darby A.C."/>
            <person name="Kadowaki T."/>
        </authorList>
    </citation>
    <scope>NUCLEOTIDE SEQUENCE [LARGE SCALE GENOMIC DNA]</scope>
    <source>
        <strain evidence="3">Wuxi-XJTLU</strain>
    </source>
</reference>
<name>A0A1V9Y2B5_9ACAR</name>
<dbReference type="SUPFAM" id="SSF56655">
    <property type="entry name" value="Carbohydrate phosphatase"/>
    <property type="match status" value="1"/>
</dbReference>
<protein>
    <submittedName>
        <fullName evidence="3">Inositol polyphosphate 1-phosphatase-like</fullName>
    </submittedName>
</protein>
<feature type="binding site" evidence="2">
    <location>
        <position position="176"/>
    </location>
    <ligand>
        <name>Mg(2+)</name>
        <dbReference type="ChEBI" id="CHEBI:18420"/>
        <label>1</label>
        <note>catalytic</note>
    </ligand>
</feature>
<dbReference type="InterPro" id="IPR050725">
    <property type="entry name" value="CysQ/Inositol_MonoPase"/>
</dbReference>
<dbReference type="PANTHER" id="PTHR43028:SF3">
    <property type="entry name" value="INOSITOL POLYPHOSPHATE 1-PHOSPHATASE"/>
    <property type="match status" value="1"/>
</dbReference>
<dbReference type="Gene3D" id="3.40.190.80">
    <property type="match status" value="1"/>
</dbReference>
<evidence type="ECO:0000256" key="1">
    <source>
        <dbReference type="ARBA" id="ARBA00009759"/>
    </source>
</evidence>
<dbReference type="PANTHER" id="PTHR43028">
    <property type="entry name" value="3'(2'),5'-BISPHOSPHATE NUCLEOTIDASE 1"/>
    <property type="match status" value="1"/>
</dbReference>
<dbReference type="STRING" id="418985.A0A1V9Y2B5"/>